<dbReference type="CDD" id="cd07067">
    <property type="entry name" value="HP_PGM_like"/>
    <property type="match status" value="1"/>
</dbReference>
<dbReference type="InterPro" id="IPR029033">
    <property type="entry name" value="His_PPase_superfam"/>
</dbReference>
<dbReference type="SUPFAM" id="SSF53254">
    <property type="entry name" value="Phosphoglycerate mutase-like"/>
    <property type="match status" value="1"/>
</dbReference>
<name>A0A267EGH9_9PLAT</name>
<comment type="caution">
    <text evidence="2">The sequence shown here is derived from an EMBL/GenBank/DDBJ whole genome shotgun (WGS) entry which is preliminary data.</text>
</comment>
<dbReference type="Pfam" id="PF00300">
    <property type="entry name" value="His_Phos_1"/>
    <property type="match status" value="1"/>
</dbReference>
<organism evidence="2 3">
    <name type="scientific">Macrostomum lignano</name>
    <dbReference type="NCBI Taxonomy" id="282301"/>
    <lineage>
        <taxon>Eukaryota</taxon>
        <taxon>Metazoa</taxon>
        <taxon>Spiralia</taxon>
        <taxon>Lophotrochozoa</taxon>
        <taxon>Platyhelminthes</taxon>
        <taxon>Rhabditophora</taxon>
        <taxon>Macrostomorpha</taxon>
        <taxon>Macrostomida</taxon>
        <taxon>Macrostomidae</taxon>
        <taxon>Macrostomum</taxon>
    </lineage>
</organism>
<feature type="compositionally biased region" description="Polar residues" evidence="1">
    <location>
        <begin position="426"/>
        <end position="440"/>
    </location>
</feature>
<evidence type="ECO:0000313" key="3">
    <source>
        <dbReference type="Proteomes" id="UP000215902"/>
    </source>
</evidence>
<dbReference type="Proteomes" id="UP000215902">
    <property type="component" value="Unassembled WGS sequence"/>
</dbReference>
<gene>
    <name evidence="2" type="ORF">BOX15_Mlig002620g1</name>
</gene>
<protein>
    <submittedName>
        <fullName evidence="2">Uncharacterized protein</fullName>
    </submittedName>
</protein>
<dbReference type="InterPro" id="IPR051710">
    <property type="entry name" value="Phosphatase_SH3-domain"/>
</dbReference>
<keyword evidence="3" id="KW-1185">Reference proteome</keyword>
<evidence type="ECO:0000313" key="2">
    <source>
        <dbReference type="EMBL" id="PAA59862.1"/>
    </source>
</evidence>
<dbReference type="EMBL" id="NIVC01002218">
    <property type="protein sequence ID" value="PAA59862.1"/>
    <property type="molecule type" value="Genomic_DNA"/>
</dbReference>
<accession>A0A267EGH9</accession>
<dbReference type="PANTHER" id="PTHR16469">
    <property type="entry name" value="UBIQUITIN-ASSOCIATED AND SH3 DOMAIN-CONTAINING BA-RELATED"/>
    <property type="match status" value="1"/>
</dbReference>
<dbReference type="STRING" id="282301.A0A267EGH9"/>
<reference evidence="2 3" key="1">
    <citation type="submission" date="2017-06" db="EMBL/GenBank/DDBJ databases">
        <title>A platform for efficient transgenesis in Macrostomum lignano, a flatworm model organism for stem cell research.</title>
        <authorList>
            <person name="Berezikov E."/>
        </authorList>
    </citation>
    <scope>NUCLEOTIDE SEQUENCE [LARGE SCALE GENOMIC DNA]</scope>
    <source>
        <strain evidence="2">DV1</strain>
        <tissue evidence="2">Whole organism</tissue>
    </source>
</reference>
<evidence type="ECO:0000256" key="1">
    <source>
        <dbReference type="SAM" id="MobiDB-lite"/>
    </source>
</evidence>
<dbReference type="OrthoDB" id="414418at2759"/>
<dbReference type="AlphaFoldDB" id="A0A267EGH9"/>
<dbReference type="PANTHER" id="PTHR16469:SF27">
    <property type="entry name" value="UBIQUITIN-ASSOCIATED AND SH3 DOMAIN-CONTAINING BA-RELATED"/>
    <property type="match status" value="1"/>
</dbReference>
<sequence>MALPPLASVCYSTNTNEDHNRLQVLCKRLKKMCQAGQPDSQLMDALVATALTDDRAAAHWLVNHAEDPSLVSGNCRVYYLLLCPANELEARFDEFWTAYRGARDWTPPMDYMPHVPVVQPFEAHAHQLLDVYHAFNTVSRGFADRCPAADFQLTLPPVDLTANPLRLSLQLCEPTVETMLKELAAVFVKMLADKFVPAVPVRPPYRAALCEGFMQSQQYQVEQEAMHHFAVNPDSRRVAVGTPADTVWQLRLYSRDVRQRNDLTGETHAVYRMRSECLPADDDGFIQLAYSSGDLVALVAPTEPGIAPADVTAWALGLNCDTGQLGHFRPAMLEAQRVPCSSAWTLHKVANIGCTLPSSPLGNSASSSCWASFSRQSSMCVDECASATGAGCSGSGGSSGSRGYCGANGSAGKHCPMNAANRLSCTPSGVPPSDTSGSSDSMPPSPKPVGKSKSLMSFFLSDRPRRQLHVMRHGERMDTTVGFHWYNKAFDSKGVFANRFDLNIPEVLPTRPVEDFDRDTPLTLIGQFVSHQMGEALARAGVRYTYAYSSPALRCVQTAHHLLQGAGQFRLSVRIEPMLNEFPHDHDDQAQMPRFMSPTELRSAGYNVDKDYQPHSTLEGFDRRNSPEKYQQRVRRVLKKILDSTRKRGGNILVVGHRTTIEFCPIILMGYKSYVKRVCIPYNAMLCLDERPKKGTWVLANQPSAAFSCNEHCRFDGSSLASPV</sequence>
<dbReference type="Gene3D" id="3.40.50.1240">
    <property type="entry name" value="Phosphoglycerate mutase-like"/>
    <property type="match status" value="1"/>
</dbReference>
<proteinExistence type="predicted"/>
<feature type="region of interest" description="Disordered" evidence="1">
    <location>
        <begin position="426"/>
        <end position="453"/>
    </location>
</feature>
<dbReference type="InterPro" id="IPR013078">
    <property type="entry name" value="His_Pase_superF_clade-1"/>
</dbReference>